<accession>A0A9N9JCG0</accession>
<gene>
    <name evidence="1" type="ORF">CPELLU_LOCUS16069</name>
</gene>
<evidence type="ECO:0000313" key="2">
    <source>
        <dbReference type="Proteomes" id="UP000789759"/>
    </source>
</evidence>
<dbReference type="Proteomes" id="UP000789759">
    <property type="component" value="Unassembled WGS sequence"/>
</dbReference>
<dbReference type="AlphaFoldDB" id="A0A9N9JCG0"/>
<dbReference type="EMBL" id="CAJVQA010022681">
    <property type="protein sequence ID" value="CAG8774938.1"/>
    <property type="molecule type" value="Genomic_DNA"/>
</dbReference>
<evidence type="ECO:0000313" key="1">
    <source>
        <dbReference type="EMBL" id="CAG8774938.1"/>
    </source>
</evidence>
<proteinExistence type="predicted"/>
<keyword evidence="2" id="KW-1185">Reference proteome</keyword>
<sequence>MTNFFLNKNEENNLSLLDNSEIQEISENNLLENETLTKEEISKFKILYYKTKDILKEQEDNN</sequence>
<protein>
    <submittedName>
        <fullName evidence="1">16661_t:CDS:1</fullName>
    </submittedName>
</protein>
<name>A0A9N9JCG0_9GLOM</name>
<reference evidence="1" key="1">
    <citation type="submission" date="2021-06" db="EMBL/GenBank/DDBJ databases">
        <authorList>
            <person name="Kallberg Y."/>
            <person name="Tangrot J."/>
            <person name="Rosling A."/>
        </authorList>
    </citation>
    <scope>NUCLEOTIDE SEQUENCE</scope>
    <source>
        <strain evidence="1">FL966</strain>
    </source>
</reference>
<comment type="caution">
    <text evidence="1">The sequence shown here is derived from an EMBL/GenBank/DDBJ whole genome shotgun (WGS) entry which is preliminary data.</text>
</comment>
<organism evidence="1 2">
    <name type="scientific">Cetraspora pellucida</name>
    <dbReference type="NCBI Taxonomy" id="1433469"/>
    <lineage>
        <taxon>Eukaryota</taxon>
        <taxon>Fungi</taxon>
        <taxon>Fungi incertae sedis</taxon>
        <taxon>Mucoromycota</taxon>
        <taxon>Glomeromycotina</taxon>
        <taxon>Glomeromycetes</taxon>
        <taxon>Diversisporales</taxon>
        <taxon>Gigasporaceae</taxon>
        <taxon>Cetraspora</taxon>
    </lineage>
</organism>